<accession>A0ABR4CU07</accession>
<keyword evidence="3" id="KW-1185">Reference proteome</keyword>
<dbReference type="SUPFAM" id="SSF55718">
    <property type="entry name" value="SCP-like"/>
    <property type="match status" value="1"/>
</dbReference>
<sequence length="177" mass="19221">MRNGKAGDRQIVRRSTSERTASFYSIPLLELLSTTKYLCKPPLTTPTTLIIMSLKNDKFPASEAFDAINDALSSDAERKDAIKQGNAVFAFTLKNKAGETESWHIDLKEKGTAGKGLGTKPTVTLALSDEEFGKLVAGKANAQRLFMSGKLKVKGDVMKATKMEPILKKAQGSKAKL</sequence>
<reference evidence="2 3" key="1">
    <citation type="journal article" date="2024" name="Commun. Biol.">
        <title>Comparative genomic analysis of thermophilic fungi reveals convergent evolutionary adaptations and gene losses.</title>
        <authorList>
            <person name="Steindorff A.S."/>
            <person name="Aguilar-Pontes M.V."/>
            <person name="Robinson A.J."/>
            <person name="Andreopoulos B."/>
            <person name="LaButti K."/>
            <person name="Kuo A."/>
            <person name="Mondo S."/>
            <person name="Riley R."/>
            <person name="Otillar R."/>
            <person name="Haridas S."/>
            <person name="Lipzen A."/>
            <person name="Grimwood J."/>
            <person name="Schmutz J."/>
            <person name="Clum A."/>
            <person name="Reid I.D."/>
            <person name="Moisan M.C."/>
            <person name="Butler G."/>
            <person name="Nguyen T.T.M."/>
            <person name="Dewar K."/>
            <person name="Conant G."/>
            <person name="Drula E."/>
            <person name="Henrissat B."/>
            <person name="Hansel C."/>
            <person name="Singer S."/>
            <person name="Hutchinson M.I."/>
            <person name="de Vries R.P."/>
            <person name="Natvig D.O."/>
            <person name="Powell A.J."/>
            <person name="Tsang A."/>
            <person name="Grigoriev I.V."/>
        </authorList>
    </citation>
    <scope>NUCLEOTIDE SEQUENCE [LARGE SCALE GENOMIC DNA]</scope>
    <source>
        <strain evidence="2 3">CBS 494.80</strain>
    </source>
</reference>
<name>A0ABR4CU07_9HELO</name>
<gene>
    <name evidence="2" type="ORF">VTL71DRAFT_10754</name>
</gene>
<dbReference type="Pfam" id="PF02036">
    <property type="entry name" value="SCP2"/>
    <property type="match status" value="1"/>
</dbReference>
<dbReference type="InterPro" id="IPR036527">
    <property type="entry name" value="SCP2_sterol-bd_dom_sf"/>
</dbReference>
<dbReference type="PANTHER" id="PTHR10094">
    <property type="entry name" value="STEROL CARRIER PROTEIN 2 SCP-2 FAMILY PROTEIN"/>
    <property type="match status" value="1"/>
</dbReference>
<evidence type="ECO:0000313" key="2">
    <source>
        <dbReference type="EMBL" id="KAL2073430.1"/>
    </source>
</evidence>
<dbReference type="Gene3D" id="3.30.1050.10">
    <property type="entry name" value="SCP2 sterol-binding domain"/>
    <property type="match status" value="1"/>
</dbReference>
<comment type="caution">
    <text evidence="2">The sequence shown here is derived from an EMBL/GenBank/DDBJ whole genome shotgun (WGS) entry which is preliminary data.</text>
</comment>
<dbReference type="EMBL" id="JAZHXI010000003">
    <property type="protein sequence ID" value="KAL2073430.1"/>
    <property type="molecule type" value="Genomic_DNA"/>
</dbReference>
<proteinExistence type="predicted"/>
<evidence type="ECO:0000313" key="3">
    <source>
        <dbReference type="Proteomes" id="UP001595075"/>
    </source>
</evidence>
<dbReference type="PANTHER" id="PTHR10094:SF25">
    <property type="entry name" value="SCP2 STEROL-BINDING DOMAIN-CONTAINING PROTEIN 1"/>
    <property type="match status" value="1"/>
</dbReference>
<feature type="domain" description="SCP2" evidence="1">
    <location>
        <begin position="68"/>
        <end position="168"/>
    </location>
</feature>
<dbReference type="Proteomes" id="UP001595075">
    <property type="component" value="Unassembled WGS sequence"/>
</dbReference>
<evidence type="ECO:0000259" key="1">
    <source>
        <dbReference type="Pfam" id="PF02036"/>
    </source>
</evidence>
<organism evidence="2 3">
    <name type="scientific">Oculimacula yallundae</name>
    <dbReference type="NCBI Taxonomy" id="86028"/>
    <lineage>
        <taxon>Eukaryota</taxon>
        <taxon>Fungi</taxon>
        <taxon>Dikarya</taxon>
        <taxon>Ascomycota</taxon>
        <taxon>Pezizomycotina</taxon>
        <taxon>Leotiomycetes</taxon>
        <taxon>Helotiales</taxon>
        <taxon>Ploettnerulaceae</taxon>
        <taxon>Oculimacula</taxon>
    </lineage>
</organism>
<protein>
    <recommendedName>
        <fullName evidence="1">SCP2 domain-containing protein</fullName>
    </recommendedName>
</protein>
<dbReference type="InterPro" id="IPR003033">
    <property type="entry name" value="SCP2_sterol-bd_dom"/>
</dbReference>